<evidence type="ECO:0000256" key="1">
    <source>
        <dbReference type="SAM" id="Phobius"/>
    </source>
</evidence>
<comment type="caution">
    <text evidence="2">The sequence shown here is derived from an EMBL/GenBank/DDBJ whole genome shotgun (WGS) entry which is preliminary data.</text>
</comment>
<reference evidence="2 3" key="1">
    <citation type="submission" date="2017-09" db="EMBL/GenBank/DDBJ databases">
        <title>Depth-based differentiation of microbial function through sediment-hosted aquifers and enrichment of novel symbionts in the deep terrestrial subsurface.</title>
        <authorList>
            <person name="Probst A.J."/>
            <person name="Ladd B."/>
            <person name="Jarett J.K."/>
            <person name="Geller-Mcgrath D.E."/>
            <person name="Sieber C.M."/>
            <person name="Emerson J.B."/>
            <person name="Anantharaman K."/>
            <person name="Thomas B.C."/>
            <person name="Malmstrom R."/>
            <person name="Stieglmeier M."/>
            <person name="Klingl A."/>
            <person name="Woyke T."/>
            <person name="Ryan C.M."/>
            <person name="Banfield J.F."/>
        </authorList>
    </citation>
    <scope>NUCLEOTIDE SEQUENCE [LARGE SCALE GENOMIC DNA]</scope>
    <source>
        <strain evidence="2">CG10_big_fil_rev_8_21_14_0_10_51_16</strain>
    </source>
</reference>
<gene>
    <name evidence="2" type="ORF">COV10_01205</name>
</gene>
<dbReference type="AlphaFoldDB" id="A0A2H0RH80"/>
<protein>
    <recommendedName>
        <fullName evidence="4">Type 4 fimbrial biogenesis protein PilX N-terminal domain-containing protein</fullName>
    </recommendedName>
</protein>
<name>A0A2H0RH80_9BACT</name>
<proteinExistence type="predicted"/>
<dbReference type="Proteomes" id="UP000228767">
    <property type="component" value="Unassembled WGS sequence"/>
</dbReference>
<keyword evidence="1" id="KW-0472">Membrane</keyword>
<evidence type="ECO:0008006" key="4">
    <source>
        <dbReference type="Google" id="ProtNLM"/>
    </source>
</evidence>
<keyword evidence="1" id="KW-0812">Transmembrane</keyword>
<keyword evidence="1" id="KW-1133">Transmembrane helix</keyword>
<organism evidence="2 3">
    <name type="scientific">Candidatus Vogelbacteria bacterium CG10_big_fil_rev_8_21_14_0_10_51_16</name>
    <dbReference type="NCBI Taxonomy" id="1975045"/>
    <lineage>
        <taxon>Bacteria</taxon>
        <taxon>Candidatus Vogeliibacteriota</taxon>
    </lineage>
</organism>
<evidence type="ECO:0000313" key="3">
    <source>
        <dbReference type="Proteomes" id="UP000228767"/>
    </source>
</evidence>
<dbReference type="EMBL" id="PCYI01000006">
    <property type="protein sequence ID" value="PIR45125.1"/>
    <property type="molecule type" value="Genomic_DNA"/>
</dbReference>
<evidence type="ECO:0000313" key="2">
    <source>
        <dbReference type="EMBL" id="PIR45125.1"/>
    </source>
</evidence>
<feature type="transmembrane region" description="Helical" evidence="1">
    <location>
        <begin position="42"/>
        <end position="64"/>
    </location>
</feature>
<accession>A0A2H0RH80</accession>
<sequence length="510" mass="55730">MKKSDYQSKGVFLLNRNRSRLVGNQLSHVTCHMSHVRQKGALLIQILVIGAVAAIVIAALVQWVGVNLVAARTLVYREQAFQIAEAGVEYYRWVLAHNAQDFEDGTGGPGPYVHEYYNKDGELIGHFSLEIMPPPSGSTQVVIRSTGTVLEEPTVERVLQVVLGVPSFTRYAIVTDSVLRVGEGTETQGLIHANGGVRFDGLAYNIVSSALAEYHDPDHADNKEFGVHTHLDPIDPEPPAEPPARPDVFGAGRAFPIPAVNFNDLTIDLDALSDLAEADGGYVPPSDALGYHIVLRTDKSFDLYRVDSLVGPPNGCTQPQGQFGWGTWSIAPGGESFIENRAVPTKGVLFVEDHVWVDGQVADTRLTIAVGKFPENQGQGRNIIVNEDLLYTYYDGRDAVGLIAQENFNVGLVSGDNLSIDAAVIAKNGRAGRHYYRPPTAQPRCSPYHARSSLTLYGMLASKGRYGFAYSDGTGYQDRDIIYDPNLLYAPPPSFPLVGESYQTESWREL</sequence>